<keyword evidence="11" id="KW-0057">Aromatic amino acid biosynthesis</keyword>
<dbReference type="Proteomes" id="UP000824005">
    <property type="component" value="Unassembled WGS sequence"/>
</dbReference>
<evidence type="ECO:0000256" key="10">
    <source>
        <dbReference type="ARBA" id="ARBA00022842"/>
    </source>
</evidence>
<comment type="pathway">
    <text evidence="2">Amino-acid biosynthesis; L-tryptophan biosynthesis; L-tryptophan from chorismate: step 1/5.</text>
</comment>
<dbReference type="EC" id="4.1.3.27" evidence="5"/>
<evidence type="ECO:0000259" key="15">
    <source>
        <dbReference type="Pfam" id="PF00425"/>
    </source>
</evidence>
<comment type="cofactor">
    <cofactor evidence="1">
        <name>Mg(2+)</name>
        <dbReference type="ChEBI" id="CHEBI:18420"/>
    </cofactor>
</comment>
<evidence type="ECO:0000256" key="13">
    <source>
        <dbReference type="ARBA" id="ARBA00025634"/>
    </source>
</evidence>
<dbReference type="PANTHER" id="PTHR11236">
    <property type="entry name" value="AMINOBENZOATE/ANTHRANILATE SYNTHASE"/>
    <property type="match status" value="1"/>
</dbReference>
<dbReference type="EMBL" id="DXDC01000128">
    <property type="protein sequence ID" value="HIY65507.1"/>
    <property type="molecule type" value="Genomic_DNA"/>
</dbReference>
<gene>
    <name evidence="17" type="ORF">H9830_04445</name>
</gene>
<reference evidence="17" key="1">
    <citation type="journal article" date="2021" name="PeerJ">
        <title>Extensive microbial diversity within the chicken gut microbiome revealed by metagenomics and culture.</title>
        <authorList>
            <person name="Gilroy R."/>
            <person name="Ravi A."/>
            <person name="Getino M."/>
            <person name="Pursley I."/>
            <person name="Horton D.L."/>
            <person name="Alikhan N.F."/>
            <person name="Baker D."/>
            <person name="Gharbi K."/>
            <person name="Hall N."/>
            <person name="Watson M."/>
            <person name="Adriaenssens E.M."/>
            <person name="Foster-Nyarko E."/>
            <person name="Jarju S."/>
            <person name="Secka A."/>
            <person name="Antonio M."/>
            <person name="Oren A."/>
            <person name="Chaudhuri R.R."/>
            <person name="La Ragione R."/>
            <person name="Hildebrand F."/>
            <person name="Pallen M.J."/>
        </authorList>
    </citation>
    <scope>NUCLEOTIDE SEQUENCE</scope>
    <source>
        <strain evidence="17">ChiGjej1B1-98</strain>
    </source>
</reference>
<dbReference type="AlphaFoldDB" id="A0A9D2C8R2"/>
<comment type="function">
    <text evidence="13">Part of a heterotetrameric complex that catalyzes the two-step biosynthesis of anthranilate, an intermediate in the biosynthesis of L-tryptophan. In the first step, the glutamine-binding beta subunit (TrpG) of anthranilate synthase (AS) provides the glutamine amidotransferase activity which generates ammonia as a substrate that, along with chorismate, is used in the second step, catalyzed by the large alpha subunit of AS (TrpE) to produce anthranilate. In the absence of TrpG, TrpE can synthesize anthranilate directly from chorismate and high concentrations of ammonia.</text>
</comment>
<dbReference type="Pfam" id="PF04715">
    <property type="entry name" value="Anth_synt_I_N"/>
    <property type="match status" value="1"/>
</dbReference>
<evidence type="ECO:0000256" key="7">
    <source>
        <dbReference type="ARBA" id="ARBA00022605"/>
    </source>
</evidence>
<keyword evidence="8" id="KW-0479">Metal-binding</keyword>
<evidence type="ECO:0000313" key="18">
    <source>
        <dbReference type="Proteomes" id="UP000824005"/>
    </source>
</evidence>
<dbReference type="PRINTS" id="PR00095">
    <property type="entry name" value="ANTSNTHASEI"/>
</dbReference>
<sequence>MRTAREQFDRLVSTHRVVPVITTLFADEETPVSIYRKIGGGPGSFLLESAHQGVWNRYSFIGGEVYGRLIATGERVEWIDNGLDRERAFGTDFPTDGLAALELLAARWRTPRIPHLPRLASGLVGHIGWDAVRLVESLPNPPAREHRFPDIAFGFVRDLVVLDHASGNAHLVTVVLADGAASPDQLWTAAQARLAALTAKLSTPRDSSVTEVDMDAAPQATARTSDEEFAATVERSKRHIVDGDIFQVVPSIRFDMETTARPLDVYRVLRLLNPSPYMYLIAAATEAGVPYEVVGASPEALVTVSHGTATMHPIAGSRPRGADAEEDAALAKELLADPKERSEHIMLVDLARNDLSKVAIAGSVRVSDFMNVERFRHIMHIVSTVVCDLREDATAVDALRAAFPAGTLSGAPKPRALEIIDALEPSSRGIYGGVVGYFDFQGDADVAIAIRTVTMSEGQASVQSGAGLVADSVAANETAEIKNKARSPLTALAIAESMQRTSR</sequence>
<dbReference type="InterPro" id="IPR015890">
    <property type="entry name" value="Chorismate_C"/>
</dbReference>
<evidence type="ECO:0000256" key="4">
    <source>
        <dbReference type="ARBA" id="ARBA00011575"/>
    </source>
</evidence>
<evidence type="ECO:0000256" key="12">
    <source>
        <dbReference type="ARBA" id="ARBA00023239"/>
    </source>
</evidence>
<dbReference type="InterPro" id="IPR019999">
    <property type="entry name" value="Anth_synth_I-like"/>
</dbReference>
<proteinExistence type="inferred from homology"/>
<reference evidence="17" key="2">
    <citation type="submission" date="2021-04" db="EMBL/GenBank/DDBJ databases">
        <authorList>
            <person name="Gilroy R."/>
        </authorList>
    </citation>
    <scope>NUCLEOTIDE SEQUENCE</scope>
    <source>
        <strain evidence="17">ChiGjej1B1-98</strain>
    </source>
</reference>
<evidence type="ECO:0000256" key="14">
    <source>
        <dbReference type="ARBA" id="ARBA00047683"/>
    </source>
</evidence>
<comment type="similarity">
    <text evidence="3">Belongs to the anthranilate synthase component I family.</text>
</comment>
<dbReference type="Pfam" id="PF00425">
    <property type="entry name" value="Chorismate_bind"/>
    <property type="match status" value="1"/>
</dbReference>
<comment type="subunit">
    <text evidence="4">Heterotetramer consisting of two non-identical subunits: a beta subunit (TrpG) and a large alpha subunit (TrpE).</text>
</comment>
<keyword evidence="7" id="KW-0028">Amino-acid biosynthesis</keyword>
<dbReference type="InterPro" id="IPR006805">
    <property type="entry name" value="Anth_synth_I_N"/>
</dbReference>
<keyword evidence="10" id="KW-0460">Magnesium</keyword>
<dbReference type="InterPro" id="IPR005801">
    <property type="entry name" value="ADC_synthase"/>
</dbReference>
<name>A0A9D2C8R2_9MICO</name>
<dbReference type="GO" id="GO:0004049">
    <property type="term" value="F:anthranilate synthase activity"/>
    <property type="evidence" value="ECO:0007669"/>
    <property type="project" value="UniProtKB-EC"/>
</dbReference>
<evidence type="ECO:0000256" key="9">
    <source>
        <dbReference type="ARBA" id="ARBA00022822"/>
    </source>
</evidence>
<dbReference type="Gene3D" id="3.60.120.10">
    <property type="entry name" value="Anthranilate synthase"/>
    <property type="match status" value="1"/>
</dbReference>
<comment type="catalytic activity">
    <reaction evidence="14">
        <text>chorismate + L-glutamine = anthranilate + pyruvate + L-glutamate + H(+)</text>
        <dbReference type="Rhea" id="RHEA:21732"/>
        <dbReference type="ChEBI" id="CHEBI:15361"/>
        <dbReference type="ChEBI" id="CHEBI:15378"/>
        <dbReference type="ChEBI" id="CHEBI:16567"/>
        <dbReference type="ChEBI" id="CHEBI:29748"/>
        <dbReference type="ChEBI" id="CHEBI:29985"/>
        <dbReference type="ChEBI" id="CHEBI:58359"/>
        <dbReference type="EC" id="4.1.3.27"/>
    </reaction>
</comment>
<evidence type="ECO:0000256" key="5">
    <source>
        <dbReference type="ARBA" id="ARBA00012266"/>
    </source>
</evidence>
<evidence type="ECO:0000256" key="1">
    <source>
        <dbReference type="ARBA" id="ARBA00001946"/>
    </source>
</evidence>
<keyword evidence="9" id="KW-0822">Tryptophan biosynthesis</keyword>
<dbReference type="GO" id="GO:0000162">
    <property type="term" value="P:L-tryptophan biosynthetic process"/>
    <property type="evidence" value="ECO:0007669"/>
    <property type="project" value="UniProtKB-KW"/>
</dbReference>
<evidence type="ECO:0000256" key="3">
    <source>
        <dbReference type="ARBA" id="ARBA00009562"/>
    </source>
</evidence>
<protein>
    <recommendedName>
        <fullName evidence="6">Anthranilate synthase component 1</fullName>
        <ecNumber evidence="5">4.1.3.27</ecNumber>
    </recommendedName>
</protein>
<dbReference type="GO" id="GO:0046872">
    <property type="term" value="F:metal ion binding"/>
    <property type="evidence" value="ECO:0007669"/>
    <property type="project" value="UniProtKB-KW"/>
</dbReference>
<evidence type="ECO:0000256" key="8">
    <source>
        <dbReference type="ARBA" id="ARBA00022723"/>
    </source>
</evidence>
<evidence type="ECO:0000256" key="11">
    <source>
        <dbReference type="ARBA" id="ARBA00023141"/>
    </source>
</evidence>
<keyword evidence="12" id="KW-0456">Lyase</keyword>
<organism evidence="17 18">
    <name type="scientific">Candidatus Agrococcus pullicola</name>
    <dbReference type="NCBI Taxonomy" id="2838429"/>
    <lineage>
        <taxon>Bacteria</taxon>
        <taxon>Bacillati</taxon>
        <taxon>Actinomycetota</taxon>
        <taxon>Actinomycetes</taxon>
        <taxon>Micrococcales</taxon>
        <taxon>Microbacteriaceae</taxon>
        <taxon>Agrococcus</taxon>
    </lineage>
</organism>
<feature type="domain" description="Anthranilate synthase component I N-terminal" evidence="16">
    <location>
        <begin position="27"/>
        <end position="168"/>
    </location>
</feature>
<dbReference type="PANTHER" id="PTHR11236:SF46">
    <property type="entry name" value="ANTHRANILATE SYNTHASE COMPONENT 1"/>
    <property type="match status" value="1"/>
</dbReference>
<evidence type="ECO:0000313" key="17">
    <source>
        <dbReference type="EMBL" id="HIY65507.1"/>
    </source>
</evidence>
<evidence type="ECO:0000259" key="16">
    <source>
        <dbReference type="Pfam" id="PF04715"/>
    </source>
</evidence>
<comment type="caution">
    <text evidence="17">The sequence shown here is derived from an EMBL/GenBank/DDBJ whole genome shotgun (WGS) entry which is preliminary data.</text>
</comment>
<feature type="domain" description="Chorismate-utilising enzyme C-terminal" evidence="15">
    <location>
        <begin position="226"/>
        <end position="484"/>
    </location>
</feature>
<dbReference type="SUPFAM" id="SSF56322">
    <property type="entry name" value="ADC synthase"/>
    <property type="match status" value="1"/>
</dbReference>
<evidence type="ECO:0000256" key="6">
    <source>
        <dbReference type="ARBA" id="ARBA00020653"/>
    </source>
</evidence>
<accession>A0A9D2C8R2</accession>
<evidence type="ECO:0000256" key="2">
    <source>
        <dbReference type="ARBA" id="ARBA00004873"/>
    </source>
</evidence>